<protein>
    <submittedName>
        <fullName evidence="1">Uncharacterized protein</fullName>
    </submittedName>
</protein>
<evidence type="ECO:0000313" key="2">
    <source>
        <dbReference type="Proteomes" id="UP001187192"/>
    </source>
</evidence>
<dbReference type="Gramene" id="FCD_00027325-RA">
    <property type="protein sequence ID" value="FCD_00027325-RA:cds"/>
    <property type="gene ID" value="FCD_00027325"/>
</dbReference>
<reference evidence="1" key="1">
    <citation type="submission" date="2023-07" db="EMBL/GenBank/DDBJ databases">
        <title>draft genome sequence of fig (Ficus carica).</title>
        <authorList>
            <person name="Takahashi T."/>
            <person name="Nishimura K."/>
        </authorList>
    </citation>
    <scope>NUCLEOTIDE SEQUENCE</scope>
</reference>
<dbReference type="AlphaFoldDB" id="A0AA88DW39"/>
<comment type="caution">
    <text evidence="1">The sequence shown here is derived from an EMBL/GenBank/DDBJ whole genome shotgun (WGS) entry which is preliminary data.</text>
</comment>
<proteinExistence type="predicted"/>
<dbReference type="EMBL" id="BTGU01000098">
    <property type="protein sequence ID" value="GMN60419.1"/>
    <property type="molecule type" value="Genomic_DNA"/>
</dbReference>
<dbReference type="Proteomes" id="UP001187192">
    <property type="component" value="Unassembled WGS sequence"/>
</dbReference>
<gene>
    <name evidence="1" type="ORF">TIFTF001_029502</name>
</gene>
<keyword evidence="2" id="KW-1185">Reference proteome</keyword>
<accession>A0AA88DW39</accession>
<sequence>MGLALGLQWEKFGTTARKHGDDFRAGAIERKCGTAAPKCGPFSSSSPSDGVAARKIGAAALALCQCSASKLNALKKSPEAQVIIKPSKRNKENTIKS</sequence>
<evidence type="ECO:0000313" key="1">
    <source>
        <dbReference type="EMBL" id="GMN60419.1"/>
    </source>
</evidence>
<organism evidence="1 2">
    <name type="scientific">Ficus carica</name>
    <name type="common">Common fig</name>
    <dbReference type="NCBI Taxonomy" id="3494"/>
    <lineage>
        <taxon>Eukaryota</taxon>
        <taxon>Viridiplantae</taxon>
        <taxon>Streptophyta</taxon>
        <taxon>Embryophyta</taxon>
        <taxon>Tracheophyta</taxon>
        <taxon>Spermatophyta</taxon>
        <taxon>Magnoliopsida</taxon>
        <taxon>eudicotyledons</taxon>
        <taxon>Gunneridae</taxon>
        <taxon>Pentapetalae</taxon>
        <taxon>rosids</taxon>
        <taxon>fabids</taxon>
        <taxon>Rosales</taxon>
        <taxon>Moraceae</taxon>
        <taxon>Ficeae</taxon>
        <taxon>Ficus</taxon>
    </lineage>
</organism>
<name>A0AA88DW39_FICCA</name>